<proteinExistence type="predicted"/>
<comment type="caution">
    <text evidence="6">The sequence shown here is derived from an EMBL/GenBank/DDBJ whole genome shotgun (WGS) entry which is preliminary data.</text>
</comment>
<dbReference type="InterPro" id="IPR057326">
    <property type="entry name" value="KR_dom"/>
</dbReference>
<dbReference type="EMBL" id="JARVKM010000001">
    <property type="protein sequence ID" value="KAK9784027.1"/>
    <property type="molecule type" value="Genomic_DNA"/>
</dbReference>
<name>A0ABR2YAH2_9PEZI</name>
<dbReference type="SUPFAM" id="SSF51735">
    <property type="entry name" value="NAD(P)-binding Rossmann-fold domains"/>
    <property type="match status" value="1"/>
</dbReference>
<evidence type="ECO:0000256" key="2">
    <source>
        <dbReference type="ARBA" id="ARBA00022553"/>
    </source>
</evidence>
<organism evidence="6 7">
    <name type="scientific">Seiridium cardinale</name>
    <dbReference type="NCBI Taxonomy" id="138064"/>
    <lineage>
        <taxon>Eukaryota</taxon>
        <taxon>Fungi</taxon>
        <taxon>Dikarya</taxon>
        <taxon>Ascomycota</taxon>
        <taxon>Pezizomycotina</taxon>
        <taxon>Sordariomycetes</taxon>
        <taxon>Xylariomycetidae</taxon>
        <taxon>Amphisphaeriales</taxon>
        <taxon>Sporocadaceae</taxon>
        <taxon>Seiridium</taxon>
    </lineage>
</organism>
<dbReference type="InterPro" id="IPR036291">
    <property type="entry name" value="NAD(P)-bd_dom_sf"/>
</dbReference>
<keyword evidence="2" id="KW-0597">Phosphoprotein</keyword>
<dbReference type="InterPro" id="IPR013968">
    <property type="entry name" value="PKS_KR"/>
</dbReference>
<dbReference type="Proteomes" id="UP001465668">
    <property type="component" value="Unassembled WGS sequence"/>
</dbReference>
<accession>A0ABR2YAH2</accession>
<evidence type="ECO:0000256" key="3">
    <source>
        <dbReference type="ARBA" id="ARBA00023002"/>
    </source>
</evidence>
<gene>
    <name evidence="6" type="ORF">SCAR479_00586</name>
</gene>
<dbReference type="SMART" id="SM00822">
    <property type="entry name" value="PKS_KR"/>
    <property type="match status" value="1"/>
</dbReference>
<keyword evidence="1" id="KW-0596">Phosphopantetheine</keyword>
<dbReference type="InterPro" id="IPR050091">
    <property type="entry name" value="PKS_NRPS_Biosynth_Enz"/>
</dbReference>
<dbReference type="Pfam" id="PF08659">
    <property type="entry name" value="KR"/>
    <property type="match status" value="2"/>
</dbReference>
<feature type="region of interest" description="Disordered" evidence="4">
    <location>
        <begin position="1"/>
        <end position="23"/>
    </location>
</feature>
<feature type="compositionally biased region" description="Pro residues" evidence="4">
    <location>
        <begin position="1"/>
        <end position="12"/>
    </location>
</feature>
<keyword evidence="7" id="KW-1185">Reference proteome</keyword>
<sequence>MAILLPPSPAPVPDSKSRGNQKTSVRDLLARLSNQGARAAAWPCDVGDANQLLHCLERCKVEGWPAIRGVVQGAMVLQDSVQGTYNLHRYLPQDLDFFVVFSSIAGIGGSRGQGNYAAGNTYQDALAHHRRGLVQKACTIDVGMILRVGFQASESTDNLFYENMNSWIMTGIREKEFLGILQAAIQGQSVIGSEVPPQVSTGGMWTHAGKEDSYHSRDAKLAHLVRIDTHQLVQNNQEDSIQLQVQLARASNVEPGYRVCCGSYGKEACQIYDGPR</sequence>
<evidence type="ECO:0000256" key="4">
    <source>
        <dbReference type="SAM" id="MobiDB-lite"/>
    </source>
</evidence>
<reference evidence="6 7" key="1">
    <citation type="submission" date="2024-02" db="EMBL/GenBank/DDBJ databases">
        <title>First draft genome assembly of two strains of Seiridium cardinale.</title>
        <authorList>
            <person name="Emiliani G."/>
            <person name="Scali E."/>
        </authorList>
    </citation>
    <scope>NUCLEOTIDE SEQUENCE [LARGE SCALE GENOMIC DNA]</scope>
    <source>
        <strain evidence="6 7">BM-138-000479</strain>
    </source>
</reference>
<evidence type="ECO:0000313" key="6">
    <source>
        <dbReference type="EMBL" id="KAK9784027.1"/>
    </source>
</evidence>
<evidence type="ECO:0000256" key="1">
    <source>
        <dbReference type="ARBA" id="ARBA00022450"/>
    </source>
</evidence>
<evidence type="ECO:0000259" key="5">
    <source>
        <dbReference type="SMART" id="SM00822"/>
    </source>
</evidence>
<feature type="domain" description="Ketoreductase" evidence="5">
    <location>
        <begin position="1"/>
        <end position="148"/>
    </location>
</feature>
<keyword evidence="3" id="KW-0560">Oxidoreductase</keyword>
<dbReference type="PANTHER" id="PTHR43775">
    <property type="entry name" value="FATTY ACID SYNTHASE"/>
    <property type="match status" value="1"/>
</dbReference>
<protein>
    <recommendedName>
        <fullName evidence="5">Ketoreductase domain-containing protein</fullName>
    </recommendedName>
</protein>
<dbReference type="Gene3D" id="3.40.50.720">
    <property type="entry name" value="NAD(P)-binding Rossmann-like Domain"/>
    <property type="match status" value="1"/>
</dbReference>
<evidence type="ECO:0000313" key="7">
    <source>
        <dbReference type="Proteomes" id="UP001465668"/>
    </source>
</evidence>
<dbReference type="PANTHER" id="PTHR43775:SF29">
    <property type="entry name" value="ASPERFURANONE POLYKETIDE SYNTHASE AFOG-RELATED"/>
    <property type="match status" value="1"/>
</dbReference>